<gene>
    <name evidence="1" type="ORF">QFI96_016175</name>
</gene>
<keyword evidence="2" id="KW-1185">Reference proteome</keyword>
<protein>
    <submittedName>
        <fullName evidence="1">ClbS/DfsB family four-helix bundle protein</fullName>
    </submittedName>
</protein>
<comment type="caution">
    <text evidence="1">The sequence shown here is derived from an EMBL/GenBank/DDBJ whole genome shotgun (WGS) entry which is preliminary data.</text>
</comment>
<proteinExistence type="predicted"/>
<dbReference type="EMBL" id="JARXNK020000104">
    <property type="protein sequence ID" value="MEL0553235.1"/>
    <property type="molecule type" value="Genomic_DNA"/>
</dbReference>
<evidence type="ECO:0000313" key="1">
    <source>
        <dbReference type="EMBL" id="MEL0553235.1"/>
    </source>
</evidence>
<dbReference type="PIRSF" id="PIRSF031551">
    <property type="entry name" value="DUF1706"/>
    <property type="match status" value="1"/>
</dbReference>
<dbReference type="InterPro" id="IPR034660">
    <property type="entry name" value="DinB/YfiT-like"/>
</dbReference>
<dbReference type="RefSeq" id="WP_154143771.1">
    <property type="nucleotide sequence ID" value="NZ_JARXNK020000104.1"/>
</dbReference>
<dbReference type="PANTHER" id="PTHR40658:SF3">
    <property type="entry name" value="CLBS_DFSB FAMILY FOUR-HELIX BUNDLE PROTEIN"/>
    <property type="match status" value="1"/>
</dbReference>
<dbReference type="SUPFAM" id="SSF109854">
    <property type="entry name" value="DinB/YfiT-like putative metalloenzymes"/>
    <property type="match status" value="1"/>
</dbReference>
<organism evidence="1 2">
    <name type="scientific">Raoultella lignicola</name>
    <dbReference type="NCBI Taxonomy" id="3040939"/>
    <lineage>
        <taxon>Bacteria</taxon>
        <taxon>Pseudomonadati</taxon>
        <taxon>Pseudomonadota</taxon>
        <taxon>Gammaproteobacteria</taxon>
        <taxon>Enterobacterales</taxon>
        <taxon>Enterobacteriaceae</taxon>
        <taxon>Klebsiella/Raoultella group</taxon>
        <taxon>Raoultella</taxon>
    </lineage>
</organism>
<dbReference type="PANTHER" id="PTHR40658">
    <property type="match status" value="1"/>
</dbReference>
<reference evidence="1 2" key="1">
    <citation type="submission" date="2024-04" db="EMBL/GenBank/DDBJ databases">
        <title>Two novel Raoultella species associated with bleeding cankers of broadleaf hosts, Raoultella scottia sp. nov. and Raoultella lignicola sp. nov.</title>
        <authorList>
            <person name="Brady C.L."/>
        </authorList>
    </citation>
    <scope>NUCLEOTIDE SEQUENCE [LARGE SCALE GENOMIC DNA]</scope>
    <source>
        <strain evidence="1 2">TW_WC1a.1</strain>
    </source>
</reference>
<name>A0ABU9FA05_9ENTR</name>
<dbReference type="Proteomes" id="UP001312893">
    <property type="component" value="Unassembled WGS sequence"/>
</dbReference>
<accession>A0ABU9FA05</accession>
<dbReference type="Pfam" id="PF08020">
    <property type="entry name" value="DUF1706"/>
    <property type="match status" value="1"/>
</dbReference>
<dbReference type="Gene3D" id="1.20.120.450">
    <property type="entry name" value="dinb family like domain"/>
    <property type="match status" value="1"/>
</dbReference>
<sequence length="172" mass="19651">MSIPQTQIQLLQAIDKNFTTLANYLAHIPKEKAAEKNLPGHAQGTVMSVRDLVCYLLGWNELVLKWITLDKAQTPVDLPETGFKWNQLGQLAQKFYGDYPSRDFTSLLADLHEVKQKIMVQIATSDDEALYGRPWYGKWTLGRMISLNTSSPYANACVRLRRWAKEQNIPLK</sequence>
<evidence type="ECO:0000313" key="2">
    <source>
        <dbReference type="Proteomes" id="UP001312893"/>
    </source>
</evidence>
<dbReference type="InterPro" id="IPR012550">
    <property type="entry name" value="DUF1706"/>
</dbReference>